<gene>
    <name evidence="2" type="ORF">NNJEOMEG_00152</name>
</gene>
<feature type="compositionally biased region" description="Low complexity" evidence="1">
    <location>
        <begin position="136"/>
        <end position="147"/>
    </location>
</feature>
<feature type="region of interest" description="Disordered" evidence="1">
    <location>
        <begin position="136"/>
        <end position="185"/>
    </location>
</feature>
<dbReference type="EMBL" id="BLTE01000001">
    <property type="protein sequence ID" value="GFK92328.1"/>
    <property type="molecule type" value="Genomic_DNA"/>
</dbReference>
<evidence type="ECO:0000256" key="1">
    <source>
        <dbReference type="SAM" id="MobiDB-lite"/>
    </source>
</evidence>
<proteinExistence type="predicted"/>
<sequence>MSFFSNSFLLVFLIVSGALMSISLMMSSNVGDSTPQAELAAAMRRKPGWVPLPGNLGLKTAAASKVYYDPTIRDIILADCSSCHGGAVRNLMDYDNLNAYAQSGMLEAMIQGPMAQFAGADASTILDWVAAGAPEHPAGAAGTAPAAWRSQTSHPGAVPHQAGRTPAGGQSAATPGASTGWRALP</sequence>
<keyword evidence="3" id="KW-1185">Reference proteome</keyword>
<dbReference type="Proteomes" id="UP000494245">
    <property type="component" value="Unassembled WGS sequence"/>
</dbReference>
<evidence type="ECO:0000313" key="3">
    <source>
        <dbReference type="Proteomes" id="UP000494245"/>
    </source>
</evidence>
<name>A0A6V8LPR6_9BACT</name>
<protein>
    <recommendedName>
        <fullName evidence="4">Cytochrome c domain-containing protein</fullName>
    </recommendedName>
</protein>
<organism evidence="2 3">
    <name type="scientific">Fundidesulfovibrio magnetotacticus</name>
    <dbReference type="NCBI Taxonomy" id="2730080"/>
    <lineage>
        <taxon>Bacteria</taxon>
        <taxon>Pseudomonadati</taxon>
        <taxon>Thermodesulfobacteriota</taxon>
        <taxon>Desulfovibrionia</taxon>
        <taxon>Desulfovibrionales</taxon>
        <taxon>Desulfovibrionaceae</taxon>
        <taxon>Fundidesulfovibrio</taxon>
    </lineage>
</organism>
<reference evidence="2 3" key="2">
    <citation type="submission" date="2020-05" db="EMBL/GenBank/DDBJ databases">
        <title>Draft genome sequence of Desulfovibrio sp. strainFSS-1.</title>
        <authorList>
            <person name="Shimoshige H."/>
            <person name="Kobayashi H."/>
            <person name="Maekawa T."/>
        </authorList>
    </citation>
    <scope>NUCLEOTIDE SEQUENCE [LARGE SCALE GENOMIC DNA]</scope>
    <source>
        <strain evidence="2 3">SIID29052-01</strain>
    </source>
</reference>
<evidence type="ECO:0000313" key="2">
    <source>
        <dbReference type="EMBL" id="GFK92328.1"/>
    </source>
</evidence>
<dbReference type="AlphaFoldDB" id="A0A6V8LPR6"/>
<reference evidence="2 3" key="1">
    <citation type="submission" date="2020-04" db="EMBL/GenBank/DDBJ databases">
        <authorList>
            <consortium name="Desulfovibrio sp. FSS-1 genome sequencing consortium"/>
            <person name="Shimoshige H."/>
            <person name="Kobayashi H."/>
            <person name="Maekawa T."/>
        </authorList>
    </citation>
    <scope>NUCLEOTIDE SEQUENCE [LARGE SCALE GENOMIC DNA]</scope>
    <source>
        <strain evidence="2 3">SIID29052-01</strain>
    </source>
</reference>
<accession>A0A6V8LPR6</accession>
<evidence type="ECO:0008006" key="4">
    <source>
        <dbReference type="Google" id="ProtNLM"/>
    </source>
</evidence>
<comment type="caution">
    <text evidence="2">The sequence shown here is derived from an EMBL/GenBank/DDBJ whole genome shotgun (WGS) entry which is preliminary data.</text>
</comment>